<keyword evidence="1" id="KW-0418">Kinase</keyword>
<keyword evidence="1" id="KW-0614">Plasmid</keyword>
<proteinExistence type="predicted"/>
<keyword evidence="1" id="KW-0808">Transferase</keyword>
<dbReference type="InterPro" id="IPR027417">
    <property type="entry name" value="P-loop_NTPase"/>
</dbReference>
<dbReference type="AlphaFoldDB" id="I3TXI5"/>
<accession>I3TXI5</accession>
<reference evidence="1 2" key="1">
    <citation type="journal article" date="2012" name="J. Am. Chem. Soc.">
        <title>Bacterial biosynthesis and maturation of the didemnin anti-cancer agents.</title>
        <authorList>
            <person name="Xu Y."/>
            <person name="Kersten R.D."/>
            <person name="Nam S.J."/>
            <person name="Lu L."/>
            <person name="Al-Suwailem A.M."/>
            <person name="Zheng H."/>
            <person name="Fenical W."/>
            <person name="Dorrestein P.C."/>
            <person name="Moore B.S."/>
            <person name="Qian P.Y."/>
        </authorList>
    </citation>
    <scope>NUCLEOTIDE SEQUENCE [LARGE SCALE GENOMIC DNA]</scope>
    <source>
        <strain evidence="1 2">KA081020-065</strain>
    </source>
</reference>
<dbReference type="HOGENOM" id="CLU_073290_1_0_5"/>
<keyword evidence="2" id="KW-1185">Reference proteome</keyword>
<dbReference type="SUPFAM" id="SSF53795">
    <property type="entry name" value="PEP carboxykinase-like"/>
    <property type="match status" value="1"/>
</dbReference>
<protein>
    <submittedName>
        <fullName evidence="1">HPr kinase</fullName>
    </submittedName>
</protein>
<name>I3TXI5_TISMK</name>
<organism evidence="1 2">
    <name type="scientific">Tistrella mobilis (strain KA081020-065)</name>
    <dbReference type="NCBI Taxonomy" id="1110502"/>
    <lineage>
        <taxon>Bacteria</taxon>
        <taxon>Pseudomonadati</taxon>
        <taxon>Pseudomonadota</taxon>
        <taxon>Alphaproteobacteria</taxon>
        <taxon>Geminicoccales</taxon>
        <taxon>Geminicoccaceae</taxon>
        <taxon>Tistrella</taxon>
    </lineage>
</organism>
<evidence type="ECO:0000313" key="1">
    <source>
        <dbReference type="EMBL" id="AFK57473.1"/>
    </source>
</evidence>
<dbReference type="EMBL" id="CP003239">
    <property type="protein sequence ID" value="AFK57473.1"/>
    <property type="molecule type" value="Genomic_DNA"/>
</dbReference>
<dbReference type="RefSeq" id="WP_014748462.1">
    <property type="nucleotide sequence ID" value="NC_017958.1"/>
</dbReference>
<geneLocation type="plasmid" evidence="1 2">
    <name>pTM3</name>
</geneLocation>
<evidence type="ECO:0000313" key="2">
    <source>
        <dbReference type="Proteomes" id="UP000005258"/>
    </source>
</evidence>
<sequence>MDVHIRRGEVPQELSGRVRQTPLVQVNERGQLRYTVRNVADFLVSGGGEVIIDSPHADDTPDIAVFLLGPVLGFLGLQRGLFPLQASTVVIGGRTVALMGPSATGKSTVAALLLAEGAELLSDDVTMIDMCAPGGPAVLPGVPRQKLWRDTLDALGIAPGRRLRRLVVLEKFDRPVFRSFDGVPRRLDAICRLHPRIRQLPDGPRLVPQSGLPAVRVLHDCIYRRTAADLLGLSDRVFQACATLATTLPNHALTLPDGLGTIARVGPQIGRLLTEAA</sequence>
<dbReference type="Proteomes" id="UP000005258">
    <property type="component" value="Plasmid pTM3"/>
</dbReference>
<gene>
    <name evidence="1" type="ordered locus">TMO_c0863</name>
</gene>
<dbReference type="Gene3D" id="3.40.50.300">
    <property type="entry name" value="P-loop containing nucleotide triphosphate hydrolases"/>
    <property type="match status" value="1"/>
</dbReference>
<dbReference type="KEGG" id="tmo:TMO_c0863"/>
<dbReference type="GO" id="GO:0016301">
    <property type="term" value="F:kinase activity"/>
    <property type="evidence" value="ECO:0007669"/>
    <property type="project" value="UniProtKB-KW"/>
</dbReference>